<dbReference type="GO" id="GO:0016491">
    <property type="term" value="F:oxidoreductase activity"/>
    <property type="evidence" value="ECO:0007669"/>
    <property type="project" value="UniProtKB-KW"/>
</dbReference>
<keyword evidence="3" id="KW-0560">Oxidoreductase</keyword>
<dbReference type="EMBL" id="LFJN01000007">
    <property type="protein sequence ID" value="KPI42452.1"/>
    <property type="molecule type" value="Genomic_DNA"/>
</dbReference>
<dbReference type="Gene3D" id="3.90.25.10">
    <property type="entry name" value="UDP-galactose 4-epimerase, domain 1"/>
    <property type="match status" value="1"/>
</dbReference>
<dbReference type="PANTHER" id="PTHR47706">
    <property type="entry name" value="NMRA-LIKE FAMILY PROTEIN"/>
    <property type="match status" value="1"/>
</dbReference>
<reference evidence="5 6" key="1">
    <citation type="submission" date="2015-06" db="EMBL/GenBank/DDBJ databases">
        <title>Draft genome of the ant-associated black yeast Phialophora attae CBS 131958.</title>
        <authorList>
            <person name="Moreno L.F."/>
            <person name="Stielow B.J."/>
            <person name="de Hoog S."/>
            <person name="Vicente V.A."/>
            <person name="Weiss V.A."/>
            <person name="de Vries M."/>
            <person name="Cruz L.M."/>
            <person name="Souza E.M."/>
        </authorList>
    </citation>
    <scope>NUCLEOTIDE SEQUENCE [LARGE SCALE GENOMIC DNA]</scope>
    <source>
        <strain evidence="5 6">CBS 131958</strain>
    </source>
</reference>
<dbReference type="PANTHER" id="PTHR47706:SF4">
    <property type="entry name" value="NMRA-LIKE DOMAIN-CONTAINING PROTEIN"/>
    <property type="match status" value="1"/>
</dbReference>
<evidence type="ECO:0000256" key="4">
    <source>
        <dbReference type="SAM" id="MobiDB-lite"/>
    </source>
</evidence>
<proteinExistence type="inferred from homology"/>
<dbReference type="Proteomes" id="UP000038010">
    <property type="component" value="Unassembled WGS sequence"/>
</dbReference>
<evidence type="ECO:0008006" key="7">
    <source>
        <dbReference type="Google" id="ProtNLM"/>
    </source>
</evidence>
<name>A0A0N1P0L6_9EURO</name>
<dbReference type="SUPFAM" id="SSF51735">
    <property type="entry name" value="NAD(P)-binding Rossmann-fold domains"/>
    <property type="match status" value="1"/>
</dbReference>
<dbReference type="AlphaFoldDB" id="A0A0N1P0L6"/>
<dbReference type="Gene3D" id="3.40.50.720">
    <property type="entry name" value="NAD(P)-binding Rossmann-like Domain"/>
    <property type="match status" value="1"/>
</dbReference>
<dbReference type="OrthoDB" id="419598at2759"/>
<organism evidence="5 6">
    <name type="scientific">Cyphellophora attinorum</name>
    <dbReference type="NCBI Taxonomy" id="1664694"/>
    <lineage>
        <taxon>Eukaryota</taxon>
        <taxon>Fungi</taxon>
        <taxon>Dikarya</taxon>
        <taxon>Ascomycota</taxon>
        <taxon>Pezizomycotina</taxon>
        <taxon>Eurotiomycetes</taxon>
        <taxon>Chaetothyriomycetidae</taxon>
        <taxon>Chaetothyriales</taxon>
        <taxon>Cyphellophoraceae</taxon>
        <taxon>Cyphellophora</taxon>
    </lineage>
</organism>
<dbReference type="InterPro" id="IPR036291">
    <property type="entry name" value="NAD(P)-bd_dom_sf"/>
</dbReference>
<feature type="region of interest" description="Disordered" evidence="4">
    <location>
        <begin position="1"/>
        <end position="21"/>
    </location>
</feature>
<keyword evidence="6" id="KW-1185">Reference proteome</keyword>
<dbReference type="InterPro" id="IPR021858">
    <property type="entry name" value="Fun_TF"/>
</dbReference>
<keyword evidence="2" id="KW-0521">NADP</keyword>
<evidence type="ECO:0000313" key="6">
    <source>
        <dbReference type="Proteomes" id="UP000038010"/>
    </source>
</evidence>
<protein>
    <recommendedName>
        <fullName evidence="7">NmrA-like domain-containing protein</fullName>
    </recommendedName>
</protein>
<comment type="caution">
    <text evidence="5">The sequence shown here is derived from an EMBL/GenBank/DDBJ whole genome shotgun (WGS) entry which is preliminary data.</text>
</comment>
<evidence type="ECO:0000256" key="1">
    <source>
        <dbReference type="ARBA" id="ARBA00005725"/>
    </source>
</evidence>
<accession>A0A0N1P0L6</accession>
<evidence type="ECO:0000313" key="5">
    <source>
        <dbReference type="EMBL" id="KPI42452.1"/>
    </source>
</evidence>
<gene>
    <name evidence="5" type="ORF">AB675_9785</name>
</gene>
<dbReference type="RefSeq" id="XP_018002415.1">
    <property type="nucleotide sequence ID" value="XM_018150349.1"/>
</dbReference>
<dbReference type="GeneID" id="28742229"/>
<dbReference type="InterPro" id="IPR051609">
    <property type="entry name" value="NmrA/Isoflavone_reductase-like"/>
</dbReference>
<evidence type="ECO:0000256" key="2">
    <source>
        <dbReference type="ARBA" id="ARBA00022857"/>
    </source>
</evidence>
<dbReference type="VEuPathDB" id="FungiDB:AB675_9785"/>
<evidence type="ECO:0000256" key="3">
    <source>
        <dbReference type="ARBA" id="ARBA00023002"/>
    </source>
</evidence>
<sequence>MVEASSEAAEDAQSRQSTNGLLPVQLRRNSPALLEHFCKKTVDWMLFSNEHNWILYKHVIPLATSNKLVLDALLATSGVHLRQLQPEHESNALHHWNCALRGLKDRLAGDQSKAASEYKVLLTTMILLCHCELIDGNSLGGALQHVRGCQALLQPALDALSEPEDQDLTVFLLESHGYFAIMAMLCGEDDTDIGAMALDFCRRTLPGIRRFPAFGSMFAYEPETIVYIPQLLQTEHKAHSEQLSLAERTGRLAMRPHVSRPGPAPLIDGTDVDDVSRKQKVAIVSFKAAVLHLHADSLLDPILTAISLQSQIVKAMDHLRLLHQATETCYGLVPYLILLGSYLREPHAQRTLHSYLQSFTSEMPLQQRAIELLEWHWAEADTVLIGPQAIRRTAVAHGSNPNPPLPVPHRVTDYTVPSLVSVLEDRTALVSTVSCYDNPEIVTPTHLALLSAVEQSPTCKFFIPSEWTSDVLNYPDQPLFMREHQAVLYGAMRKAKERKRDLQWTVVCNSWFVDYIVPAANRKLRDIGPMWPMDWEKREFTIYGSGEQKTSFVPVRDVAVAVGKLLEAGEKGLEWEEFTFVEGDRLTWNELYALVDEAEVGGGKWARKVKSLSETVDNLVKAEKEGSKDWMGLLLAQFELLSYSGASLLPKDLVEKHRQKYFGGVKFRTPEKVLEMVKTDPSAVV</sequence>
<dbReference type="Pfam" id="PF11951">
    <property type="entry name" value="Fungal_trans_2"/>
    <property type="match status" value="1"/>
</dbReference>
<comment type="similarity">
    <text evidence="1">Belongs to the NmrA-type oxidoreductase family. Isoflavone reductase subfamily.</text>
</comment>